<evidence type="ECO:0000313" key="2">
    <source>
        <dbReference type="EMBL" id="VAW22204.1"/>
    </source>
</evidence>
<keyword evidence="1" id="KW-0472">Membrane</keyword>
<sequence>MKHRLLTKYIASRISLFLLAMIFTHTFSVARNEGAISLNKKKIILRLNFYANPVNERTATIKAIERVKNSKPIAAKGVKLNIYSLHDGSSGLFQQVVTNEKGEATVLLTKQLPVDNEGLLTLVAKIEDNPEYADTEVEESVKEARIVLSTSWTDSTKSVFASLSGIEVDGSPTPAEDVDITFYVQRLFGLLPLGEEATVTTDERGLASIIFPKHIKGDKTGNVTIVAKVENDYTYGTVEARTEAKFGEPVNPQPDTSPALWTSKAPLWMSLSFYLALSAILTSLSYLFYQLYKIRKESSL</sequence>
<dbReference type="AlphaFoldDB" id="A0A3B0UPZ8"/>
<proteinExistence type="predicted"/>
<gene>
    <name evidence="2" type="ORF">MNBD_BACTEROID01-2617</name>
</gene>
<feature type="transmembrane region" description="Helical" evidence="1">
    <location>
        <begin position="267"/>
        <end position="289"/>
    </location>
</feature>
<keyword evidence="1" id="KW-0812">Transmembrane</keyword>
<evidence type="ECO:0000256" key="1">
    <source>
        <dbReference type="SAM" id="Phobius"/>
    </source>
</evidence>
<organism evidence="2">
    <name type="scientific">hydrothermal vent metagenome</name>
    <dbReference type="NCBI Taxonomy" id="652676"/>
    <lineage>
        <taxon>unclassified sequences</taxon>
        <taxon>metagenomes</taxon>
        <taxon>ecological metagenomes</taxon>
    </lineage>
</organism>
<accession>A0A3B0UPZ8</accession>
<dbReference type="EMBL" id="UOEP01000168">
    <property type="protein sequence ID" value="VAW22204.1"/>
    <property type="molecule type" value="Genomic_DNA"/>
</dbReference>
<keyword evidence="1" id="KW-1133">Transmembrane helix</keyword>
<name>A0A3B0UPZ8_9ZZZZ</name>
<reference evidence="2" key="1">
    <citation type="submission" date="2018-06" db="EMBL/GenBank/DDBJ databases">
        <authorList>
            <person name="Zhirakovskaya E."/>
        </authorList>
    </citation>
    <scope>NUCLEOTIDE SEQUENCE</scope>
</reference>
<protein>
    <submittedName>
        <fullName evidence="2">Uncharacterized protein</fullName>
    </submittedName>
</protein>